<dbReference type="Gene3D" id="1.50.10.10">
    <property type="match status" value="1"/>
</dbReference>
<evidence type="ECO:0000313" key="3">
    <source>
        <dbReference type="EMBL" id="UZD56391.1"/>
    </source>
</evidence>
<sequence length="724" mass="81285">MNERIGDQWYVAATAARAEESPHVLKHEDTFALFDRYGDAHAWGAGEQGLYHEDTRYLSRMELRIAGVRPLFLGSTVKEGNNLLIVELMNPDIMREGAVALGKGEVHVFRAKLLWDGACHEHVRLVHHGLAPARLPLTWAFGADFRDLFEVRGVARTERGELHPPQHTHDGLAFTYDGRDGRRRRMRIRLNPAPRHWDGLHAHYEVDLAPGEEVHLYCTCVCETGNTGEDLVPRTVPGYDEAYCANAEARNKGLVRQCRLETSNPLMDLWLDRSASDLSMLTTRLPTGPYPYAGVPWYSTTFGRDGILTARECLWVDPRLARGVLACLAAHQARQEEPARDAEPGKILHEARKCEMARTGEVPFERYYGTVDATPLFVGLAAAYFERTGDLNFIRGLWPHVLAALEWIDRYGDLDGDGFVEYARRSDRGLVQQGWKDSHDSVFHADGEMAEMPIALCEVQAYVYEAKCGAARLARVLGDEARAERLAAEAAELRRRFHQAFWCEDLGTYAIALDGRKRPCRVATSNGGHCLWSGIAAPEHARRMAERFMQPDFFSGWGVRTVAAGQPRYNPMSYHNGSIWPHDNALLAVGLARYGHTEAALRLLTGMFEASLYFSQHRLPELFCGFPRRAGEGPTLYPVACSPQAWAAAAVFALLQGCLGIEIDATHGQLGFRLPRLPEFIDWMEVRDLQICDAKVDLLLQRYHHNVGVEVIRKEGNIEVRVAV</sequence>
<dbReference type="Pfam" id="PF22422">
    <property type="entry name" value="MGH1-like_GH"/>
    <property type="match status" value="1"/>
</dbReference>
<evidence type="ECO:0000259" key="2">
    <source>
        <dbReference type="Pfam" id="PF22422"/>
    </source>
</evidence>
<protein>
    <submittedName>
        <fullName evidence="3">Amylo-alpha-1,6-glucosidase</fullName>
    </submittedName>
</protein>
<evidence type="ECO:0000259" key="1">
    <source>
        <dbReference type="Pfam" id="PF14742"/>
    </source>
</evidence>
<gene>
    <name evidence="3" type="ORF">OMP39_07460</name>
</gene>
<dbReference type="RefSeq" id="WP_264894374.1">
    <property type="nucleotide sequence ID" value="NZ_CP110257.1"/>
</dbReference>
<name>A0ABY6MWP0_9BURK</name>
<feature type="domain" description="Mannosylglycerate hydrolase MGH1-like glycoside hydrolase" evidence="2">
    <location>
        <begin position="305"/>
        <end position="609"/>
    </location>
</feature>
<dbReference type="EMBL" id="CP110257">
    <property type="protein sequence ID" value="UZD56391.1"/>
    <property type="molecule type" value="Genomic_DNA"/>
</dbReference>
<dbReference type="InterPro" id="IPR032856">
    <property type="entry name" value="GDE_N_bis"/>
</dbReference>
<dbReference type="InterPro" id="IPR012341">
    <property type="entry name" value="6hp_glycosidase-like_sf"/>
</dbReference>
<dbReference type="Pfam" id="PF14742">
    <property type="entry name" value="GDE_N_bis"/>
    <property type="match status" value="1"/>
</dbReference>
<keyword evidence="4" id="KW-1185">Reference proteome</keyword>
<dbReference type="InterPro" id="IPR008928">
    <property type="entry name" value="6-hairpin_glycosidase_sf"/>
</dbReference>
<evidence type="ECO:0000313" key="4">
    <source>
        <dbReference type="Proteomes" id="UP001163266"/>
    </source>
</evidence>
<proteinExistence type="predicted"/>
<dbReference type="InterPro" id="IPR054491">
    <property type="entry name" value="MGH1-like_GH"/>
</dbReference>
<dbReference type="SUPFAM" id="SSF48208">
    <property type="entry name" value="Six-hairpin glycosidases"/>
    <property type="match status" value="1"/>
</dbReference>
<feature type="domain" description="Putative glycogen debranching enzyme N-terminal" evidence="1">
    <location>
        <begin position="25"/>
        <end position="218"/>
    </location>
</feature>
<accession>A0ABY6MWP0</accession>
<reference evidence="3" key="1">
    <citation type="submission" date="2022-10" db="EMBL/GenBank/DDBJ databases">
        <title>Complete genome sequence of Schlegelella aquatica LMG 23380.</title>
        <authorList>
            <person name="Musilova J."/>
            <person name="Kourilova X."/>
            <person name="Bezdicek M."/>
            <person name="Hermankova K."/>
            <person name="Obruca S."/>
            <person name="Sedlar K."/>
        </authorList>
    </citation>
    <scope>NUCLEOTIDE SEQUENCE</scope>
    <source>
        <strain evidence="3">LMG 23380</strain>
    </source>
</reference>
<organism evidence="3 4">
    <name type="scientific">Caldimonas aquatica</name>
    <dbReference type="NCBI Taxonomy" id="376175"/>
    <lineage>
        <taxon>Bacteria</taxon>
        <taxon>Pseudomonadati</taxon>
        <taxon>Pseudomonadota</taxon>
        <taxon>Betaproteobacteria</taxon>
        <taxon>Burkholderiales</taxon>
        <taxon>Sphaerotilaceae</taxon>
        <taxon>Caldimonas</taxon>
    </lineage>
</organism>
<dbReference type="Proteomes" id="UP001163266">
    <property type="component" value="Chromosome"/>
</dbReference>